<dbReference type="EMBL" id="UOGG01000196">
    <property type="protein sequence ID" value="VAX32345.1"/>
    <property type="molecule type" value="Genomic_DNA"/>
</dbReference>
<dbReference type="InterPro" id="IPR036705">
    <property type="entry name" value="Ribosyl_crysJ1_sf"/>
</dbReference>
<feature type="compositionally biased region" description="Basic residues" evidence="1">
    <location>
        <begin position="432"/>
        <end position="441"/>
    </location>
</feature>
<gene>
    <name evidence="2" type="ORF">MNBD_NITROSPINAE05-1299</name>
</gene>
<dbReference type="SUPFAM" id="SSF101478">
    <property type="entry name" value="ADP-ribosylglycohydrolase"/>
    <property type="match status" value="1"/>
</dbReference>
<feature type="region of interest" description="Disordered" evidence="1">
    <location>
        <begin position="428"/>
        <end position="454"/>
    </location>
</feature>
<protein>
    <recommendedName>
        <fullName evidence="3">ADP-ribosylglycohydrolase</fullName>
    </recommendedName>
</protein>
<dbReference type="InterPro" id="IPR050792">
    <property type="entry name" value="ADP-ribosylglycohydrolase"/>
</dbReference>
<dbReference type="PANTHER" id="PTHR16222">
    <property type="entry name" value="ADP-RIBOSYLGLYCOHYDROLASE"/>
    <property type="match status" value="1"/>
</dbReference>
<evidence type="ECO:0000256" key="1">
    <source>
        <dbReference type="SAM" id="MobiDB-lite"/>
    </source>
</evidence>
<proteinExistence type="predicted"/>
<dbReference type="Gene3D" id="1.10.4080.10">
    <property type="entry name" value="ADP-ribosylation/Crystallin J1"/>
    <property type="match status" value="1"/>
</dbReference>
<evidence type="ECO:0008006" key="3">
    <source>
        <dbReference type="Google" id="ProtNLM"/>
    </source>
</evidence>
<name>A0A3B1DKY2_9ZZZZ</name>
<reference evidence="2" key="1">
    <citation type="submission" date="2018-06" db="EMBL/GenBank/DDBJ databases">
        <authorList>
            <person name="Zhirakovskaya E."/>
        </authorList>
    </citation>
    <scope>NUCLEOTIDE SEQUENCE</scope>
</reference>
<dbReference type="PANTHER" id="PTHR16222:SF12">
    <property type="entry name" value="ADP-RIBOSYLGLYCOHYDROLASE-RELATED"/>
    <property type="match status" value="1"/>
</dbReference>
<dbReference type="Pfam" id="PF03747">
    <property type="entry name" value="ADP_ribosyl_GH"/>
    <property type="match status" value="1"/>
</dbReference>
<dbReference type="AlphaFoldDB" id="A0A3B1DKY2"/>
<organism evidence="2">
    <name type="scientific">hydrothermal vent metagenome</name>
    <dbReference type="NCBI Taxonomy" id="652676"/>
    <lineage>
        <taxon>unclassified sequences</taxon>
        <taxon>metagenomes</taxon>
        <taxon>ecological metagenomes</taxon>
    </lineage>
</organism>
<accession>A0A3B1DKY2</accession>
<evidence type="ECO:0000313" key="2">
    <source>
        <dbReference type="EMBL" id="VAX32345.1"/>
    </source>
</evidence>
<dbReference type="InterPro" id="IPR005502">
    <property type="entry name" value="Ribosyl_crysJ1"/>
</dbReference>
<sequence length="454" mass="50139">MNSSQDKILGSWFGMAVGDALGMAVKGLKPETVKQCFGSMGDFKDVRQFLGKGVKRYRMKGLYGITTQRALVVADVILKTKKAQSGAISGLLQKLAVNGPEGYFGSFRQAEAGFFHAVESFPGREPLLPADQNHTGGSYPPLAIAIALFHQRESAEMIRQCLETGLLLSRNPMEVIGTALAGHLTTRFLALEPDADGDVLAPEISRQILEGAVVACEQAENILNERFRQVDLAADEKNFQAMRLTVQGTLDRWEEGPASLYGWFAENASAYSKNKITQPAQGHVLTLIPLALAMVLKEGKEFSGVLTDAVNRGKESARLGALIGAWAGALYGFDAIPKHFKSGLVNAKEIKSRGEALFQRRAGKGLKDLVEMELALTNKEFEEAKRVTPKKAQKETGKSASRFDFDEDEFEEYAMPKKEEVAKWRKFQKDKTKMKRDRRRNLNVGFEPDEADEE</sequence>